<organism evidence="2">
    <name type="scientific">Zea mays</name>
    <name type="common">Maize</name>
    <dbReference type="NCBI Taxonomy" id="4577"/>
    <lineage>
        <taxon>Eukaryota</taxon>
        <taxon>Viridiplantae</taxon>
        <taxon>Streptophyta</taxon>
        <taxon>Embryophyta</taxon>
        <taxon>Tracheophyta</taxon>
        <taxon>Spermatophyta</taxon>
        <taxon>Magnoliopsida</taxon>
        <taxon>Liliopsida</taxon>
        <taxon>Poales</taxon>
        <taxon>Poaceae</taxon>
        <taxon>PACMAD clade</taxon>
        <taxon>Panicoideae</taxon>
        <taxon>Andropogonodae</taxon>
        <taxon>Andropogoneae</taxon>
        <taxon>Tripsacinae</taxon>
        <taxon>Zea</taxon>
    </lineage>
</organism>
<reference evidence="2" key="1">
    <citation type="submission" date="2015-12" db="EMBL/GenBank/DDBJ databases">
        <title>Update maize B73 reference genome by single molecule sequencing technologies.</title>
        <authorList>
            <consortium name="Maize Genome Sequencing Project"/>
            <person name="Ware D."/>
        </authorList>
    </citation>
    <scope>NUCLEOTIDE SEQUENCE [LARGE SCALE GENOMIC DNA]</scope>
    <source>
        <tissue evidence="2">Seedling</tissue>
    </source>
</reference>
<dbReference type="AlphaFoldDB" id="A0A1D6NEG5"/>
<sequence length="136" mass="14375">MASSGAAACPPCPTRPSARSTTSRPRSAPPPPRSVPRSAAPQPPPSRPPSHSPPPPPLASAPPMTTLPWRSRGPSTAGSPGRRCTWLNRCRCPRGRGRLRRAASVQCGWWQDHGVLVGRGPLWFPGGSAEGIRSCH</sequence>
<feature type="compositionally biased region" description="Pro residues" evidence="1">
    <location>
        <begin position="41"/>
        <end position="60"/>
    </location>
</feature>
<feature type="region of interest" description="Disordered" evidence="1">
    <location>
        <begin position="1"/>
        <end position="83"/>
    </location>
</feature>
<evidence type="ECO:0000256" key="1">
    <source>
        <dbReference type="SAM" id="MobiDB-lite"/>
    </source>
</evidence>
<dbReference type="EMBL" id="CM007649">
    <property type="protein sequence ID" value="ONM38879.1"/>
    <property type="molecule type" value="Genomic_DNA"/>
</dbReference>
<protein>
    <submittedName>
        <fullName evidence="2">RNA polymerase II transcriptional coactivator KELP</fullName>
    </submittedName>
</protein>
<proteinExistence type="predicted"/>
<feature type="compositionally biased region" description="Low complexity" evidence="1">
    <location>
        <begin position="15"/>
        <end position="26"/>
    </location>
</feature>
<evidence type="ECO:0000313" key="2">
    <source>
        <dbReference type="EMBL" id="ONM38879.1"/>
    </source>
</evidence>
<name>A0A1D6NEG5_MAIZE</name>
<accession>A0A1D6NEG5</accession>
<gene>
    <name evidence="2" type="ORF">ZEAMMB73_Zm00001d043705</name>
</gene>